<name>A0A7S1PFG8_9EUKA</name>
<dbReference type="Gene3D" id="3.10.110.10">
    <property type="entry name" value="Ubiquitin Conjugating Enzyme"/>
    <property type="match status" value="1"/>
</dbReference>
<dbReference type="InterPro" id="IPR006575">
    <property type="entry name" value="RWD_dom"/>
</dbReference>
<dbReference type="InterPro" id="IPR017359">
    <property type="entry name" value="Phi-like"/>
</dbReference>
<protein>
    <recommendedName>
        <fullName evidence="1">RWD domain-containing protein</fullName>
    </recommendedName>
</protein>
<dbReference type="SUPFAM" id="SSF54495">
    <property type="entry name" value="UBC-like"/>
    <property type="match status" value="1"/>
</dbReference>
<proteinExistence type="predicted"/>
<evidence type="ECO:0000259" key="1">
    <source>
        <dbReference type="Pfam" id="PF05773"/>
    </source>
</evidence>
<dbReference type="PANTHER" id="PTHR15955:SF8">
    <property type="entry name" value="RWD DOMAIN-CONTAINING PROTEIN 2B-RELATED"/>
    <property type="match status" value="1"/>
</dbReference>
<evidence type="ECO:0000313" key="2">
    <source>
        <dbReference type="EMBL" id="CAD9078141.1"/>
    </source>
</evidence>
<dbReference type="InterPro" id="IPR059181">
    <property type="entry name" value="RWDD2A-B_C"/>
</dbReference>
<dbReference type="EMBL" id="HBGD01001651">
    <property type="protein sequence ID" value="CAD9078141.1"/>
    <property type="molecule type" value="Transcribed_RNA"/>
</dbReference>
<dbReference type="CDD" id="cd24163">
    <property type="entry name" value="RWDD2_C"/>
    <property type="match status" value="1"/>
</dbReference>
<dbReference type="InterPro" id="IPR016135">
    <property type="entry name" value="UBQ-conjugating_enzyme/RWD"/>
</dbReference>
<dbReference type="Pfam" id="PF05773">
    <property type="entry name" value="RWD"/>
    <property type="match status" value="1"/>
</dbReference>
<accession>A0A7S1PFG8</accession>
<dbReference type="PANTHER" id="PTHR15955">
    <property type="entry name" value="RWD DOMAIN CONTAINING PROTEIN 2"/>
    <property type="match status" value="1"/>
</dbReference>
<reference evidence="2" key="1">
    <citation type="submission" date="2021-01" db="EMBL/GenBank/DDBJ databases">
        <authorList>
            <person name="Corre E."/>
            <person name="Pelletier E."/>
            <person name="Niang G."/>
            <person name="Scheremetjew M."/>
            <person name="Finn R."/>
            <person name="Kale V."/>
            <person name="Holt S."/>
            <person name="Cochrane G."/>
            <person name="Meng A."/>
            <person name="Brown T."/>
            <person name="Cohen L."/>
        </authorList>
    </citation>
    <scope>NUCLEOTIDE SEQUENCE</scope>
    <source>
        <strain evidence="2">WS</strain>
    </source>
</reference>
<organism evidence="2">
    <name type="scientific">Percolomonas cosmopolitus</name>
    <dbReference type="NCBI Taxonomy" id="63605"/>
    <lineage>
        <taxon>Eukaryota</taxon>
        <taxon>Discoba</taxon>
        <taxon>Heterolobosea</taxon>
        <taxon>Tetramitia</taxon>
        <taxon>Eutetramitia</taxon>
        <taxon>Percolomonadidae</taxon>
        <taxon>Percolomonas</taxon>
    </lineage>
</organism>
<feature type="domain" description="RWD" evidence="1">
    <location>
        <begin position="14"/>
        <end position="135"/>
    </location>
</feature>
<dbReference type="AlphaFoldDB" id="A0A7S1PFG8"/>
<sequence length="275" mass="31910">MPQPLTHLQANLTKQIDEIHALQSIFQTEINIFPLFSHQFDAIVEFLSLEHCHQQSTLPFNPITLCVQFLQYSTCLHIYLPFEYPSQYPPIIQQVVLGKRKSTHENTVFSRFLKDEFHQGHEALFQLVESITEWLAENQHDTDDEPAHHNADSAIQPLCLAGIHFHHIYADSKKQAIRKKSAQYNVKGWWKSGKPGRVLILGDQRNVNSWIADIKSLNWQKMVVRVQYASNDVPSQVKEIHWFAHIESDGQLKNEMEKYGLKKVFFELVGLSNEL</sequence>
<gene>
    <name evidence="2" type="ORF">PCOS0759_LOCUS1373</name>
</gene>